<dbReference type="Pfam" id="PF00472">
    <property type="entry name" value="RF-1"/>
    <property type="match status" value="1"/>
</dbReference>
<reference evidence="7" key="1">
    <citation type="submission" date="2019-12" db="UniProtKB">
        <authorList>
            <consortium name="WormBaseParasite"/>
        </authorList>
    </citation>
    <scope>IDENTIFICATION</scope>
</reference>
<protein>
    <recommendedName>
        <fullName evidence="3">Large ribosomal subunit protein mL62</fullName>
        <ecNumber evidence="1">3.1.1.29</ecNumber>
    </recommendedName>
    <alternativeName>
        <fullName evidence="4">Peptidyl-tRNA hydrolase ICT1, mitochondrial</fullName>
    </alternativeName>
</protein>
<dbReference type="PANTHER" id="PTHR11075:SF54">
    <property type="entry name" value="LARGE RIBOSOMAL SUBUNIT PROTEIN ML62"/>
    <property type="match status" value="1"/>
</dbReference>
<keyword evidence="6" id="KW-1185">Reference proteome</keyword>
<evidence type="ECO:0000256" key="1">
    <source>
        <dbReference type="ARBA" id="ARBA00013260"/>
    </source>
</evidence>
<evidence type="ECO:0000313" key="7">
    <source>
        <dbReference type="WBParaSite" id="TMUE_2000007140.1"/>
    </source>
</evidence>
<dbReference type="AlphaFoldDB" id="A0A5S6QIZ6"/>
<evidence type="ECO:0000256" key="4">
    <source>
        <dbReference type="ARBA" id="ARBA00041531"/>
    </source>
</evidence>
<dbReference type="WBParaSite" id="TMUE_2000007140.1">
    <property type="protein sequence ID" value="TMUE_2000007140.1"/>
    <property type="gene ID" value="WBGene00286948"/>
</dbReference>
<feature type="domain" description="Prokaryotic-type class I peptide chain release factors" evidence="5">
    <location>
        <begin position="92"/>
        <end position="217"/>
    </location>
</feature>
<dbReference type="GO" id="GO:0004045">
    <property type="term" value="F:peptidyl-tRNA hydrolase activity"/>
    <property type="evidence" value="ECO:0007669"/>
    <property type="project" value="UniProtKB-EC"/>
</dbReference>
<sequence length="226" mass="26047">MNGVIPSSAPARGRRDTTERFNVRHVCLLFGGKAVSMSYKKVIRQAFRCFSSQSRSYQTRYNPAIYHERAACCADDYATDPSPSEGDSFNGYIPIKQLKISCGTSSAPGGQNANKRCTRVEVRFHLASADWIPNKIRQKMIEEFGHRVTKDGFMCIRSERTRSQHLNLADCMDKLRYTIREVAEKLHPNPLSDETIEQIKWRKINAARKRLEEKRLRSERRRDCIS</sequence>
<organism evidence="6 7">
    <name type="scientific">Trichuris muris</name>
    <name type="common">Mouse whipworm</name>
    <dbReference type="NCBI Taxonomy" id="70415"/>
    <lineage>
        <taxon>Eukaryota</taxon>
        <taxon>Metazoa</taxon>
        <taxon>Ecdysozoa</taxon>
        <taxon>Nematoda</taxon>
        <taxon>Enoplea</taxon>
        <taxon>Dorylaimia</taxon>
        <taxon>Trichinellida</taxon>
        <taxon>Trichuridae</taxon>
        <taxon>Trichuris</taxon>
    </lineage>
</organism>
<dbReference type="GO" id="GO:0070126">
    <property type="term" value="P:mitochondrial translational termination"/>
    <property type="evidence" value="ECO:0007669"/>
    <property type="project" value="TreeGrafter"/>
</dbReference>
<proteinExistence type="inferred from homology"/>
<dbReference type="Gene3D" id="3.30.160.20">
    <property type="match status" value="1"/>
</dbReference>
<dbReference type="GO" id="GO:0016150">
    <property type="term" value="F:translation release factor activity, codon nonspecific"/>
    <property type="evidence" value="ECO:0007669"/>
    <property type="project" value="TreeGrafter"/>
</dbReference>
<dbReference type="PANTHER" id="PTHR11075">
    <property type="entry name" value="PEPTIDE CHAIN RELEASE FACTOR"/>
    <property type="match status" value="1"/>
</dbReference>
<name>A0A5S6QIZ6_TRIMR</name>
<evidence type="ECO:0000259" key="5">
    <source>
        <dbReference type="Pfam" id="PF00472"/>
    </source>
</evidence>
<accession>A0A5S6QIZ6</accession>
<dbReference type="EC" id="3.1.1.29" evidence="1"/>
<evidence type="ECO:0000256" key="3">
    <source>
        <dbReference type="ARBA" id="ARBA00039441"/>
    </source>
</evidence>
<dbReference type="InterPro" id="IPR052104">
    <property type="entry name" value="Mito_Release_Factor_mL62"/>
</dbReference>
<dbReference type="InterPro" id="IPR000352">
    <property type="entry name" value="Pep_chain_release_fac_I"/>
</dbReference>
<dbReference type="STRING" id="70415.A0A5S6QIZ6"/>
<comment type="similarity">
    <text evidence="2">Belongs to the prokaryotic/mitochondrial release factor family. Mitochondrion-specific ribosomal protein mL62 subfamily.</text>
</comment>
<dbReference type="Proteomes" id="UP000046395">
    <property type="component" value="Unassembled WGS sequence"/>
</dbReference>
<dbReference type="GO" id="GO:0005762">
    <property type="term" value="C:mitochondrial large ribosomal subunit"/>
    <property type="evidence" value="ECO:0007669"/>
    <property type="project" value="TreeGrafter"/>
</dbReference>
<evidence type="ECO:0000256" key="2">
    <source>
        <dbReference type="ARBA" id="ARBA00038225"/>
    </source>
</evidence>
<evidence type="ECO:0000313" key="6">
    <source>
        <dbReference type="Proteomes" id="UP000046395"/>
    </source>
</evidence>
<dbReference type="SUPFAM" id="SSF110916">
    <property type="entry name" value="Peptidyl-tRNA hydrolase domain-like"/>
    <property type="match status" value="1"/>
</dbReference>